<evidence type="ECO:0000313" key="1">
    <source>
        <dbReference type="EMBL" id="MPD05585.1"/>
    </source>
</evidence>
<comment type="caution">
    <text evidence="1">The sequence shown here is derived from an EMBL/GenBank/DDBJ whole genome shotgun (WGS) entry which is preliminary data.</text>
</comment>
<protein>
    <submittedName>
        <fullName evidence="1">Uncharacterized protein</fullName>
    </submittedName>
</protein>
<keyword evidence="2" id="KW-1185">Reference proteome</keyword>
<sequence length="90" mass="10399">MKQPLCQTVAVSNNTTHRIDKVKYYNELGFILALFLLFRHLQDVIESSTERVNKRCHETFLRYATQHCASPSKYWGRQPGRAASSRPACL</sequence>
<evidence type="ECO:0000313" key="2">
    <source>
        <dbReference type="Proteomes" id="UP000324222"/>
    </source>
</evidence>
<name>A0A5B7KLQ5_PORTR</name>
<dbReference type="Proteomes" id="UP000324222">
    <property type="component" value="Unassembled WGS sequence"/>
</dbReference>
<dbReference type="EMBL" id="VSRR010146762">
    <property type="protein sequence ID" value="MPD05585.1"/>
    <property type="molecule type" value="Genomic_DNA"/>
</dbReference>
<dbReference type="AlphaFoldDB" id="A0A5B7KLQ5"/>
<accession>A0A5B7KLQ5</accession>
<proteinExistence type="predicted"/>
<gene>
    <name evidence="1" type="ORF">E2C01_101336</name>
</gene>
<reference evidence="1 2" key="1">
    <citation type="submission" date="2019-05" db="EMBL/GenBank/DDBJ databases">
        <title>Another draft genome of Portunus trituberculatus and its Hox gene families provides insights of decapod evolution.</title>
        <authorList>
            <person name="Jeong J.-H."/>
            <person name="Song I."/>
            <person name="Kim S."/>
            <person name="Choi T."/>
            <person name="Kim D."/>
            <person name="Ryu S."/>
            <person name="Kim W."/>
        </authorList>
    </citation>
    <scope>NUCLEOTIDE SEQUENCE [LARGE SCALE GENOMIC DNA]</scope>
    <source>
        <tissue evidence="1">Muscle</tissue>
    </source>
</reference>
<organism evidence="1 2">
    <name type="scientific">Portunus trituberculatus</name>
    <name type="common">Swimming crab</name>
    <name type="synonym">Neptunus trituberculatus</name>
    <dbReference type="NCBI Taxonomy" id="210409"/>
    <lineage>
        <taxon>Eukaryota</taxon>
        <taxon>Metazoa</taxon>
        <taxon>Ecdysozoa</taxon>
        <taxon>Arthropoda</taxon>
        <taxon>Crustacea</taxon>
        <taxon>Multicrustacea</taxon>
        <taxon>Malacostraca</taxon>
        <taxon>Eumalacostraca</taxon>
        <taxon>Eucarida</taxon>
        <taxon>Decapoda</taxon>
        <taxon>Pleocyemata</taxon>
        <taxon>Brachyura</taxon>
        <taxon>Eubrachyura</taxon>
        <taxon>Portunoidea</taxon>
        <taxon>Portunidae</taxon>
        <taxon>Portuninae</taxon>
        <taxon>Portunus</taxon>
    </lineage>
</organism>